<keyword evidence="2" id="KW-1185">Reference proteome</keyword>
<gene>
    <name evidence="1" type="ORF">DPEC_G00027080</name>
</gene>
<organism evidence="1 2">
    <name type="scientific">Dallia pectoralis</name>
    <name type="common">Alaska blackfish</name>
    <dbReference type="NCBI Taxonomy" id="75939"/>
    <lineage>
        <taxon>Eukaryota</taxon>
        <taxon>Metazoa</taxon>
        <taxon>Chordata</taxon>
        <taxon>Craniata</taxon>
        <taxon>Vertebrata</taxon>
        <taxon>Euteleostomi</taxon>
        <taxon>Actinopterygii</taxon>
        <taxon>Neopterygii</taxon>
        <taxon>Teleostei</taxon>
        <taxon>Protacanthopterygii</taxon>
        <taxon>Esociformes</taxon>
        <taxon>Umbridae</taxon>
        <taxon>Dallia</taxon>
    </lineage>
</organism>
<evidence type="ECO:0000313" key="1">
    <source>
        <dbReference type="EMBL" id="KAJ8015530.1"/>
    </source>
</evidence>
<dbReference type="Proteomes" id="UP001157502">
    <property type="component" value="Chromosome 2"/>
</dbReference>
<protein>
    <submittedName>
        <fullName evidence="1">Uncharacterized protein</fullName>
    </submittedName>
</protein>
<sequence>MVSGKTGAGSRSGPSNRILELAQHKNSKTIWITTVCPKLSWGNQDSIWPLSYSALVAVPTERTQYLARHKRSFSAWEGCRKEEEEVNSSRKTLRPSFKSAQYERIVRLSTPKIRSPNPQESGPPQTLPGVRTAKPSPRLLQLATPKVNPYDFQSNTEKLETKISFAAKSAKTSPRLDMLSVPRLRDSTMFYERGQPEDPIWPVSKGAQQAKASLRLVTLSAPKGLNKNYIPPRDMTPF</sequence>
<reference evidence="1" key="1">
    <citation type="submission" date="2021-05" db="EMBL/GenBank/DDBJ databases">
        <authorList>
            <person name="Pan Q."/>
            <person name="Jouanno E."/>
            <person name="Zahm M."/>
            <person name="Klopp C."/>
            <person name="Cabau C."/>
            <person name="Louis A."/>
            <person name="Berthelot C."/>
            <person name="Parey E."/>
            <person name="Roest Crollius H."/>
            <person name="Montfort J."/>
            <person name="Robinson-Rechavi M."/>
            <person name="Bouchez O."/>
            <person name="Lampietro C."/>
            <person name="Lopez Roques C."/>
            <person name="Donnadieu C."/>
            <person name="Postlethwait J."/>
            <person name="Bobe J."/>
            <person name="Dillon D."/>
            <person name="Chandos A."/>
            <person name="von Hippel F."/>
            <person name="Guiguen Y."/>
        </authorList>
    </citation>
    <scope>NUCLEOTIDE SEQUENCE</scope>
    <source>
        <strain evidence="1">YG-Jan2019</strain>
    </source>
</reference>
<name>A0ACC2HIL9_DALPE</name>
<accession>A0ACC2HIL9</accession>
<evidence type="ECO:0000313" key="2">
    <source>
        <dbReference type="Proteomes" id="UP001157502"/>
    </source>
</evidence>
<dbReference type="EMBL" id="CM055729">
    <property type="protein sequence ID" value="KAJ8015530.1"/>
    <property type="molecule type" value="Genomic_DNA"/>
</dbReference>
<comment type="caution">
    <text evidence="1">The sequence shown here is derived from an EMBL/GenBank/DDBJ whole genome shotgun (WGS) entry which is preliminary data.</text>
</comment>
<proteinExistence type="predicted"/>